<protein>
    <submittedName>
        <fullName evidence="1">Uncharacterized protein</fullName>
    </submittedName>
</protein>
<name>A0ACB8RBQ9_9AGAM</name>
<organism evidence="1 2">
    <name type="scientific">Auriscalpium vulgare</name>
    <dbReference type="NCBI Taxonomy" id="40419"/>
    <lineage>
        <taxon>Eukaryota</taxon>
        <taxon>Fungi</taxon>
        <taxon>Dikarya</taxon>
        <taxon>Basidiomycota</taxon>
        <taxon>Agaricomycotina</taxon>
        <taxon>Agaricomycetes</taxon>
        <taxon>Russulales</taxon>
        <taxon>Auriscalpiaceae</taxon>
        <taxon>Auriscalpium</taxon>
    </lineage>
</organism>
<comment type="caution">
    <text evidence="1">The sequence shown here is derived from an EMBL/GenBank/DDBJ whole genome shotgun (WGS) entry which is preliminary data.</text>
</comment>
<gene>
    <name evidence="1" type="ORF">FA95DRAFT_1565838</name>
</gene>
<sequence>MNNSQISHSDYADTTRSLLELVQTLTSVGAAAILDVPRVVVIGNQSAGKSSVVEAISGIRVPRDSGTCTRCPMECRMSRSNTEWACQVSIRWEYDSRDQRLNTVLQVPFGDLITDKEDVELALRRAQFAVLNEEVSVQTVLGMSADLLKAGIPSSQARSFSRNVVCVDLEGPELTDLSFIDLPGLIQNEEAHLVKLVESLVVDHIQGNTLILVTLPMSDDLENQKALTLARQADPDGKRTIGVLTKADVISKGSKSRELWLEVIEGRKKPLLHGYFCTRQPDDDERERGITAAEARQVEMEFFETTDPWCRSTHKSRFGIKNLAKMLSPLLAQVIRESLPKLSEAATHELEICSESLRKLPVAMKDDPREHMRNLMTDLNDGFSDFVKGSQGSELLIQDSRQIFAQFKEDIAGTSPFYVPFLTSEKKTRKSDIKSFQNCLEDDEGDCNVDLPGSQCQKIYLDEIRAHINKSITRELPDNVPFASKVKLVVAFQQRWSDAAKACFRRVRDQTLEVLLECVEKDFGRWDYLHSQMRVHIANFVKKHSEICMPFIEHILEMERTPFTQNTRRHQSTRDAWLMQYRSARSNASNHPLDSPPSTPTSSSDSDTAHSIHTPARKMPPPAADPARLARLLALLAENGYPGLHSEDLKRLNKPDEFDIEMNVMAEVRSYFQAAYKRIIDYIPATIDSKFLKGMAADIRPYLLEQLKLSAPDAADRCNRYLAEDPSLSALREELIARTATLENVKFALDSFGGSRTRSLVIA</sequence>
<reference evidence="1" key="1">
    <citation type="submission" date="2021-02" db="EMBL/GenBank/DDBJ databases">
        <authorList>
            <consortium name="DOE Joint Genome Institute"/>
            <person name="Ahrendt S."/>
            <person name="Looney B.P."/>
            <person name="Miyauchi S."/>
            <person name="Morin E."/>
            <person name="Drula E."/>
            <person name="Courty P.E."/>
            <person name="Chicoki N."/>
            <person name="Fauchery L."/>
            <person name="Kohler A."/>
            <person name="Kuo A."/>
            <person name="Labutti K."/>
            <person name="Pangilinan J."/>
            <person name="Lipzen A."/>
            <person name="Riley R."/>
            <person name="Andreopoulos W."/>
            <person name="He G."/>
            <person name="Johnson J."/>
            <person name="Barry K.W."/>
            <person name="Grigoriev I.V."/>
            <person name="Nagy L."/>
            <person name="Hibbett D."/>
            <person name="Henrissat B."/>
            <person name="Matheny P.B."/>
            <person name="Labbe J."/>
            <person name="Martin F."/>
        </authorList>
    </citation>
    <scope>NUCLEOTIDE SEQUENCE</scope>
    <source>
        <strain evidence="1">FP105234-sp</strain>
    </source>
</reference>
<keyword evidence="2" id="KW-1185">Reference proteome</keyword>
<reference evidence="1" key="2">
    <citation type="journal article" date="2022" name="New Phytol.">
        <title>Evolutionary transition to the ectomycorrhizal habit in the genomes of a hyperdiverse lineage of mushroom-forming fungi.</title>
        <authorList>
            <person name="Looney B."/>
            <person name="Miyauchi S."/>
            <person name="Morin E."/>
            <person name="Drula E."/>
            <person name="Courty P.E."/>
            <person name="Kohler A."/>
            <person name="Kuo A."/>
            <person name="LaButti K."/>
            <person name="Pangilinan J."/>
            <person name="Lipzen A."/>
            <person name="Riley R."/>
            <person name="Andreopoulos W."/>
            <person name="He G."/>
            <person name="Johnson J."/>
            <person name="Nolan M."/>
            <person name="Tritt A."/>
            <person name="Barry K.W."/>
            <person name="Grigoriev I.V."/>
            <person name="Nagy L.G."/>
            <person name="Hibbett D."/>
            <person name="Henrissat B."/>
            <person name="Matheny P.B."/>
            <person name="Labbe J."/>
            <person name="Martin F.M."/>
        </authorList>
    </citation>
    <scope>NUCLEOTIDE SEQUENCE</scope>
    <source>
        <strain evidence="1">FP105234-sp</strain>
    </source>
</reference>
<evidence type="ECO:0000313" key="1">
    <source>
        <dbReference type="EMBL" id="KAI0041018.1"/>
    </source>
</evidence>
<evidence type="ECO:0000313" key="2">
    <source>
        <dbReference type="Proteomes" id="UP000814033"/>
    </source>
</evidence>
<accession>A0ACB8RBQ9</accession>
<dbReference type="EMBL" id="MU276151">
    <property type="protein sequence ID" value="KAI0041018.1"/>
    <property type="molecule type" value="Genomic_DNA"/>
</dbReference>
<proteinExistence type="predicted"/>
<dbReference type="Proteomes" id="UP000814033">
    <property type="component" value="Unassembled WGS sequence"/>
</dbReference>